<keyword evidence="6" id="KW-0325">Glycoprotein</keyword>
<sequence>MTLPNDSRLSVVAVKNNIYWMESKICVCGDKLFSKHQQVESNLCEKCRNDKSKTCGSSKTFSLYKRQNLFNFRNDAVSYHFCMNEEVIPSDCTPGQCTPGWTGELCDNRDCNVENGDCGVNASCVANKWGQKLVTECQYKHKQGLTKDGKIQAANFEKFANSEPDKKNLNIKRQIVLNKKRIISKQALENVNDEFCAIVHKVVMDQAINSLKQRFSEHDFSRAETTMAEYIGCYAFVVYSFVKPVYRLNICVKFCGEDKKSYLFGLNNGTMCFCVEKASYPVTSKLCNMSCSDGVEKCGGKQFYSVYQTNPAKLNERALVDAGSVVPDDAKVFEHLNSLTIELCMRICAENFFSLAYLTAADECKCSSRDKETCGHPNNYEQNCNVYCRGNDAQKCVGTYLEIQTGQSVYIHCGNKNIELKRLTRCDIACGDGWSGAFCDKRDCAAYNGHCGDHLNCNVVKLIGKSYSECVCPYGKYRTVQWECEDLPLKNVAFRKRVETVPRLETIQTEYLVDGHIIGNPSNPVFQSKDDILITVHLDTLYKVQYVVVYHRPNFIDIDSTICANPPKRVTCKFPDFKSKYVFIFPEVLERTNYTAVDEIEVYADDSLREYYYVGCYGTFISEYTLESKKLTFAECTKFCEQYQDPMLIIGLANASECHCGLSAGEPSESINCGLTCHDDLPCGGHVYVAYIKQSKIFTIVFQISAERPIPRYVGCYSDNLKQKNKVILVSQGVAYKSCLVQCRTQNSIEFAIMGSTQCMCGNLINASEQVATSKCNRECEEGEACGGDQQFSVYKIFSRYEASIERHFCLDNSAGSPDCKPGRCDPGWTGQLCNKRECSVNNGACPKDFFCSKVFVGPDITSECRRTVNYTSALENETGITVVSVWPNQSHWIALIIAGSFLSLLLMSIGSTVAYVKMKHPDMYVKKVQQVKDLKSKVGDKLSKSIKPKKEKTVKAKDEKTVGSDKGAKTMDAKAAYIEKTAAPVSTTAKASATSSDEESDDESE</sequence>
<feature type="domain" description="WSC" evidence="9">
    <location>
        <begin position="710"/>
        <end position="798"/>
    </location>
</feature>
<evidence type="ECO:0000313" key="10">
    <source>
        <dbReference type="EMBL" id="ESN95785.1"/>
    </source>
</evidence>
<keyword evidence="5 8" id="KW-0472">Membrane</keyword>
<keyword evidence="12" id="KW-1185">Reference proteome</keyword>
<dbReference type="InParanoid" id="T1FDZ5"/>
<protein>
    <recommendedName>
        <fullName evidence="9">WSC domain-containing protein</fullName>
    </recommendedName>
</protein>
<evidence type="ECO:0000256" key="4">
    <source>
        <dbReference type="ARBA" id="ARBA00022989"/>
    </source>
</evidence>
<evidence type="ECO:0000256" key="1">
    <source>
        <dbReference type="ARBA" id="ARBA00004167"/>
    </source>
</evidence>
<dbReference type="OMA" id="EFVGCYM"/>
<evidence type="ECO:0000256" key="5">
    <source>
        <dbReference type="ARBA" id="ARBA00023136"/>
    </source>
</evidence>
<comment type="subcellular location">
    <subcellularLocation>
        <location evidence="1">Membrane</location>
        <topology evidence="1">Single-pass membrane protein</topology>
    </subcellularLocation>
</comment>
<dbReference type="PANTHER" id="PTHR24269:SF16">
    <property type="entry name" value="PROTEIN SLG1"/>
    <property type="match status" value="1"/>
</dbReference>
<reference evidence="10 12" key="2">
    <citation type="journal article" date="2013" name="Nature">
        <title>Insights into bilaterian evolution from three spiralian genomes.</title>
        <authorList>
            <person name="Simakov O."/>
            <person name="Marletaz F."/>
            <person name="Cho S.J."/>
            <person name="Edsinger-Gonzales E."/>
            <person name="Havlak P."/>
            <person name="Hellsten U."/>
            <person name="Kuo D.H."/>
            <person name="Larsson T."/>
            <person name="Lv J."/>
            <person name="Arendt D."/>
            <person name="Savage R."/>
            <person name="Osoegawa K."/>
            <person name="de Jong P."/>
            <person name="Grimwood J."/>
            <person name="Chapman J.A."/>
            <person name="Shapiro H."/>
            <person name="Aerts A."/>
            <person name="Otillar R.P."/>
            <person name="Terry A.Y."/>
            <person name="Boore J.L."/>
            <person name="Grigoriev I.V."/>
            <person name="Lindberg D.R."/>
            <person name="Seaver E.C."/>
            <person name="Weisblat D.A."/>
            <person name="Putnam N.H."/>
            <person name="Rokhsar D.S."/>
        </authorList>
    </citation>
    <scope>NUCLEOTIDE SEQUENCE</scope>
</reference>
<dbReference type="HOGENOM" id="CLU_298648_0_0_1"/>
<keyword evidence="4 8" id="KW-1133">Transmembrane helix</keyword>
<feature type="transmembrane region" description="Helical" evidence="8">
    <location>
        <begin position="893"/>
        <end position="917"/>
    </location>
</feature>
<evidence type="ECO:0000256" key="6">
    <source>
        <dbReference type="ARBA" id="ARBA00023180"/>
    </source>
</evidence>
<reference evidence="12" key="1">
    <citation type="submission" date="2012-12" db="EMBL/GenBank/DDBJ databases">
        <authorList>
            <person name="Hellsten U."/>
            <person name="Grimwood J."/>
            <person name="Chapman J.A."/>
            <person name="Shapiro H."/>
            <person name="Aerts A."/>
            <person name="Otillar R.P."/>
            <person name="Terry A.Y."/>
            <person name="Boore J.L."/>
            <person name="Simakov O."/>
            <person name="Marletaz F."/>
            <person name="Cho S.-J."/>
            <person name="Edsinger-Gonzales E."/>
            <person name="Havlak P."/>
            <person name="Kuo D.-H."/>
            <person name="Larsson T."/>
            <person name="Lv J."/>
            <person name="Arendt D."/>
            <person name="Savage R."/>
            <person name="Osoegawa K."/>
            <person name="de Jong P."/>
            <person name="Lindberg D.R."/>
            <person name="Seaver E.C."/>
            <person name="Weisblat D.A."/>
            <person name="Putnam N.H."/>
            <person name="Grigoriev I.V."/>
            <person name="Rokhsar D.S."/>
        </authorList>
    </citation>
    <scope>NUCLEOTIDE SEQUENCE</scope>
</reference>
<dbReference type="Proteomes" id="UP000015101">
    <property type="component" value="Unassembled WGS sequence"/>
</dbReference>
<evidence type="ECO:0000313" key="11">
    <source>
        <dbReference type="EnsemblMetazoa" id="HelroP178965"/>
    </source>
</evidence>
<dbReference type="KEGG" id="hro:HELRODRAFT_178965"/>
<evidence type="ECO:0000313" key="12">
    <source>
        <dbReference type="Proteomes" id="UP000015101"/>
    </source>
</evidence>
<dbReference type="Pfam" id="PF01822">
    <property type="entry name" value="WSC"/>
    <property type="match status" value="2"/>
</dbReference>
<dbReference type="PROSITE" id="PS51212">
    <property type="entry name" value="WSC"/>
    <property type="match status" value="2"/>
</dbReference>
<reference evidence="11" key="3">
    <citation type="submission" date="2015-06" db="UniProtKB">
        <authorList>
            <consortium name="EnsemblMetazoa"/>
        </authorList>
    </citation>
    <scope>IDENTIFICATION</scope>
</reference>
<dbReference type="InterPro" id="IPR051836">
    <property type="entry name" value="Kremen_rcpt"/>
</dbReference>
<dbReference type="OrthoDB" id="5985073at2759"/>
<feature type="compositionally biased region" description="Low complexity" evidence="7">
    <location>
        <begin position="987"/>
        <end position="996"/>
    </location>
</feature>
<evidence type="ECO:0000256" key="2">
    <source>
        <dbReference type="ARBA" id="ARBA00022692"/>
    </source>
</evidence>
<proteinExistence type="predicted"/>
<dbReference type="GO" id="GO:0007165">
    <property type="term" value="P:signal transduction"/>
    <property type="evidence" value="ECO:0000318"/>
    <property type="project" value="GO_Central"/>
</dbReference>
<dbReference type="SMART" id="SM00321">
    <property type="entry name" value="WSC"/>
    <property type="match status" value="2"/>
</dbReference>
<accession>T1FDZ5</accession>
<keyword evidence="2 8" id="KW-0812">Transmembrane</keyword>
<dbReference type="GO" id="GO:0005886">
    <property type="term" value="C:plasma membrane"/>
    <property type="evidence" value="ECO:0000318"/>
    <property type="project" value="GO_Central"/>
</dbReference>
<name>T1FDZ5_HELRO</name>
<evidence type="ECO:0000259" key="9">
    <source>
        <dbReference type="PROSITE" id="PS51212"/>
    </source>
</evidence>
<dbReference type="AlphaFoldDB" id="T1FDZ5"/>
<gene>
    <name evidence="11" type="primary">20207044</name>
    <name evidence="10" type="ORF">HELRODRAFT_178965</name>
</gene>
<dbReference type="GO" id="GO:0004888">
    <property type="term" value="F:transmembrane signaling receptor activity"/>
    <property type="evidence" value="ECO:0000318"/>
    <property type="project" value="GO_Central"/>
</dbReference>
<keyword evidence="3" id="KW-0732">Signal</keyword>
<dbReference type="RefSeq" id="XP_009026087.1">
    <property type="nucleotide sequence ID" value="XM_009027839.1"/>
</dbReference>
<dbReference type="EMBL" id="KB097502">
    <property type="protein sequence ID" value="ESN95785.1"/>
    <property type="molecule type" value="Genomic_DNA"/>
</dbReference>
<feature type="region of interest" description="Disordered" evidence="7">
    <location>
        <begin position="985"/>
        <end position="1006"/>
    </location>
</feature>
<dbReference type="GeneID" id="20207044"/>
<feature type="compositionally biased region" description="Basic and acidic residues" evidence="7">
    <location>
        <begin position="952"/>
        <end position="969"/>
    </location>
</feature>
<dbReference type="EnsemblMetazoa" id="HelroT178965">
    <property type="protein sequence ID" value="HelroP178965"/>
    <property type="gene ID" value="HelroG178965"/>
</dbReference>
<feature type="domain" description="WSC" evidence="9">
    <location>
        <begin position="227"/>
        <end position="310"/>
    </location>
</feature>
<dbReference type="EMBL" id="AMQM01006665">
    <property type="status" value="NOT_ANNOTATED_CDS"/>
    <property type="molecule type" value="Genomic_DNA"/>
</dbReference>
<dbReference type="CTD" id="20207044"/>
<evidence type="ECO:0000256" key="8">
    <source>
        <dbReference type="SAM" id="Phobius"/>
    </source>
</evidence>
<evidence type="ECO:0000256" key="7">
    <source>
        <dbReference type="SAM" id="MobiDB-lite"/>
    </source>
</evidence>
<dbReference type="InterPro" id="IPR002889">
    <property type="entry name" value="WSC_carb-bd"/>
</dbReference>
<evidence type="ECO:0000256" key="3">
    <source>
        <dbReference type="ARBA" id="ARBA00022729"/>
    </source>
</evidence>
<dbReference type="PANTHER" id="PTHR24269">
    <property type="entry name" value="KREMEN PROTEIN"/>
    <property type="match status" value="1"/>
</dbReference>
<feature type="compositionally biased region" description="Acidic residues" evidence="7">
    <location>
        <begin position="997"/>
        <end position="1006"/>
    </location>
</feature>
<organism evidence="11 12">
    <name type="scientific">Helobdella robusta</name>
    <name type="common">Californian leech</name>
    <dbReference type="NCBI Taxonomy" id="6412"/>
    <lineage>
        <taxon>Eukaryota</taxon>
        <taxon>Metazoa</taxon>
        <taxon>Spiralia</taxon>
        <taxon>Lophotrochozoa</taxon>
        <taxon>Annelida</taxon>
        <taxon>Clitellata</taxon>
        <taxon>Hirudinea</taxon>
        <taxon>Rhynchobdellida</taxon>
        <taxon>Glossiphoniidae</taxon>
        <taxon>Helobdella</taxon>
    </lineage>
</organism>
<feature type="region of interest" description="Disordered" evidence="7">
    <location>
        <begin position="949"/>
        <end position="969"/>
    </location>
</feature>